<keyword evidence="3" id="KW-0547">Nucleotide-binding</keyword>
<accession>A0ABR8WSD6</accession>
<comment type="subcellular location">
    <subcellularLocation>
        <location evidence="1">Cell membrane</location>
        <topology evidence="1">Peripheral membrane protein</topology>
    </subcellularLocation>
</comment>
<dbReference type="CDD" id="cd03230">
    <property type="entry name" value="ABC_DR_subfamily_A"/>
    <property type="match status" value="1"/>
</dbReference>
<evidence type="ECO:0000256" key="4">
    <source>
        <dbReference type="ARBA" id="ARBA00022840"/>
    </source>
</evidence>
<gene>
    <name evidence="7" type="ORF">H9634_04225</name>
</gene>
<evidence type="ECO:0000259" key="6">
    <source>
        <dbReference type="PROSITE" id="PS50893"/>
    </source>
</evidence>
<keyword evidence="4 7" id="KW-0067">ATP-binding</keyword>
<dbReference type="SUPFAM" id="SSF52540">
    <property type="entry name" value="P-loop containing nucleoside triphosphate hydrolases"/>
    <property type="match status" value="1"/>
</dbReference>
<dbReference type="PROSITE" id="PS00211">
    <property type="entry name" value="ABC_TRANSPORTER_1"/>
    <property type="match status" value="1"/>
</dbReference>
<proteinExistence type="predicted"/>
<comment type="caution">
    <text evidence="7">The sequence shown here is derived from an EMBL/GenBank/DDBJ whole genome shotgun (WGS) entry which is preliminary data.</text>
</comment>
<dbReference type="Gene3D" id="3.40.50.300">
    <property type="entry name" value="P-loop containing nucleotide triphosphate hydrolases"/>
    <property type="match status" value="1"/>
</dbReference>
<reference evidence="7 8" key="1">
    <citation type="submission" date="2020-08" db="EMBL/GenBank/DDBJ databases">
        <title>A Genomic Blueprint of the Chicken Gut Microbiome.</title>
        <authorList>
            <person name="Gilroy R."/>
            <person name="Ravi A."/>
            <person name="Getino M."/>
            <person name="Pursley I."/>
            <person name="Horton D.L."/>
            <person name="Alikhan N.-F."/>
            <person name="Baker D."/>
            <person name="Gharbi K."/>
            <person name="Hall N."/>
            <person name="Watson M."/>
            <person name="Adriaenssens E.M."/>
            <person name="Foster-Nyarko E."/>
            <person name="Jarju S."/>
            <person name="Secka A."/>
            <person name="Antonio M."/>
            <person name="Oren A."/>
            <person name="Chaudhuri R."/>
            <person name="La Ragione R.M."/>
            <person name="Hildebrand F."/>
            <person name="Pallen M.J."/>
        </authorList>
    </citation>
    <scope>NUCLEOTIDE SEQUENCE [LARGE SCALE GENOMIC DNA]</scope>
    <source>
        <strain evidence="7 8">Re57</strain>
    </source>
</reference>
<dbReference type="Pfam" id="PF00005">
    <property type="entry name" value="ABC_tran"/>
    <property type="match status" value="1"/>
</dbReference>
<sequence>MVRVSDTPASPAPLLIDGLAFSYRTGQRAVDDVSLSAAAGTVHAILGPNGAGKSTTIACAVGLHRPSAGTVRIFGRDPFAAHTFTAGLTGVMLQDGGLPMAARPMAVLTHLSRLYASPLDVTELAERLGITSFADRSIRRLSGGQRQRVGLAAALIGRPRLLFLDEPTAGLDPQAALVVREVIDEQRRAGASVVLTTHDMDDAQQLADEITIIDHGRVIAAGTPRQLMNGGGNRMLRIVTGSALPAEVSRALAAHGSVDQTPGHQTPDAAATTLLRGDITPADLAAITRLLAEHDVVCEEFAVTGRTLNDVFLDLTGRSLR</sequence>
<name>A0ABR8WSD6_9MICO</name>
<evidence type="ECO:0000313" key="7">
    <source>
        <dbReference type="EMBL" id="MBD8019988.1"/>
    </source>
</evidence>
<dbReference type="PROSITE" id="PS50893">
    <property type="entry name" value="ABC_TRANSPORTER_2"/>
    <property type="match status" value="1"/>
</dbReference>
<evidence type="ECO:0000256" key="5">
    <source>
        <dbReference type="ARBA" id="ARBA00023251"/>
    </source>
</evidence>
<feature type="domain" description="ABC transporter" evidence="6">
    <location>
        <begin position="14"/>
        <end position="240"/>
    </location>
</feature>
<dbReference type="InterPro" id="IPR017871">
    <property type="entry name" value="ABC_transporter-like_CS"/>
</dbReference>
<dbReference type="InterPro" id="IPR027417">
    <property type="entry name" value="P-loop_NTPase"/>
</dbReference>
<dbReference type="SMART" id="SM00382">
    <property type="entry name" value="AAA"/>
    <property type="match status" value="1"/>
</dbReference>
<dbReference type="EMBL" id="JACSPY010000003">
    <property type="protein sequence ID" value="MBD8019988.1"/>
    <property type="molecule type" value="Genomic_DNA"/>
</dbReference>
<protein>
    <submittedName>
        <fullName evidence="7">ABC transporter ATP-binding protein</fullName>
    </submittedName>
</protein>
<dbReference type="Proteomes" id="UP000651517">
    <property type="component" value="Unassembled WGS sequence"/>
</dbReference>
<organism evidence="7 8">
    <name type="scientific">Brevibacterium gallinarum</name>
    <dbReference type="NCBI Taxonomy" id="2762220"/>
    <lineage>
        <taxon>Bacteria</taxon>
        <taxon>Bacillati</taxon>
        <taxon>Actinomycetota</taxon>
        <taxon>Actinomycetes</taxon>
        <taxon>Micrococcales</taxon>
        <taxon>Brevibacteriaceae</taxon>
        <taxon>Brevibacterium</taxon>
    </lineage>
</organism>
<evidence type="ECO:0000256" key="3">
    <source>
        <dbReference type="ARBA" id="ARBA00022741"/>
    </source>
</evidence>
<dbReference type="InterPro" id="IPR050763">
    <property type="entry name" value="ABC_transporter_ATP-binding"/>
</dbReference>
<evidence type="ECO:0000256" key="2">
    <source>
        <dbReference type="ARBA" id="ARBA00022448"/>
    </source>
</evidence>
<dbReference type="GO" id="GO:0005524">
    <property type="term" value="F:ATP binding"/>
    <property type="evidence" value="ECO:0007669"/>
    <property type="project" value="UniProtKB-KW"/>
</dbReference>
<dbReference type="PANTHER" id="PTHR42711">
    <property type="entry name" value="ABC TRANSPORTER ATP-BINDING PROTEIN"/>
    <property type="match status" value="1"/>
</dbReference>
<keyword evidence="2" id="KW-0813">Transport</keyword>
<dbReference type="InterPro" id="IPR003593">
    <property type="entry name" value="AAA+_ATPase"/>
</dbReference>
<keyword evidence="5" id="KW-0046">Antibiotic resistance</keyword>
<dbReference type="InterPro" id="IPR003439">
    <property type="entry name" value="ABC_transporter-like_ATP-bd"/>
</dbReference>
<evidence type="ECO:0000256" key="1">
    <source>
        <dbReference type="ARBA" id="ARBA00004202"/>
    </source>
</evidence>
<evidence type="ECO:0000313" key="8">
    <source>
        <dbReference type="Proteomes" id="UP000651517"/>
    </source>
</evidence>
<keyword evidence="8" id="KW-1185">Reference proteome</keyword>
<dbReference type="PANTHER" id="PTHR42711:SF16">
    <property type="entry name" value="ABC TRANSPORTER ATP-BINDING PROTEIN"/>
    <property type="match status" value="1"/>
</dbReference>